<name>A0A2X3CDZ2_CLOPF</name>
<sequence length="51" mass="6015">MKILLHMTMIQKLNLYLNVHHAAIEKLEIYKSSHKNITGNKISSYINDIKY</sequence>
<reference evidence="1 2" key="1">
    <citation type="submission" date="2018-06" db="EMBL/GenBank/DDBJ databases">
        <authorList>
            <consortium name="Pathogen Informatics"/>
            <person name="Doyle S."/>
        </authorList>
    </citation>
    <scope>NUCLEOTIDE SEQUENCE [LARGE SCALE GENOMIC DNA]</scope>
    <source>
        <strain evidence="1 2">NCTC8081</strain>
    </source>
</reference>
<evidence type="ECO:0000313" key="2">
    <source>
        <dbReference type="Proteomes" id="UP000250234"/>
    </source>
</evidence>
<accession>A0A2X3CDZ2</accession>
<gene>
    <name evidence="1" type="ORF">NCTC8081_00686</name>
</gene>
<dbReference type="EMBL" id="UAWO01000002">
    <property type="protein sequence ID" value="SQC06575.1"/>
    <property type="molecule type" value="Genomic_DNA"/>
</dbReference>
<protein>
    <submittedName>
        <fullName evidence="1">Uncharacterized protein</fullName>
    </submittedName>
</protein>
<dbReference type="Proteomes" id="UP000250234">
    <property type="component" value="Unassembled WGS sequence"/>
</dbReference>
<organism evidence="1 2">
    <name type="scientific">Clostridium perfringens</name>
    <dbReference type="NCBI Taxonomy" id="1502"/>
    <lineage>
        <taxon>Bacteria</taxon>
        <taxon>Bacillati</taxon>
        <taxon>Bacillota</taxon>
        <taxon>Clostridia</taxon>
        <taxon>Eubacteriales</taxon>
        <taxon>Clostridiaceae</taxon>
        <taxon>Clostridium</taxon>
    </lineage>
</organism>
<proteinExistence type="predicted"/>
<evidence type="ECO:0000313" key="1">
    <source>
        <dbReference type="EMBL" id="SQC06575.1"/>
    </source>
</evidence>
<dbReference type="AlphaFoldDB" id="A0A2X3CDZ2"/>